<dbReference type="KEGG" id="aps:CFPG_649"/>
<keyword evidence="1" id="KW-0472">Membrane</keyword>
<evidence type="ECO:0008006" key="4">
    <source>
        <dbReference type="Google" id="ProtNLM"/>
    </source>
</evidence>
<feature type="transmembrane region" description="Helical" evidence="1">
    <location>
        <begin position="163"/>
        <end position="184"/>
    </location>
</feature>
<evidence type="ECO:0000313" key="3">
    <source>
        <dbReference type="Proteomes" id="UP000000723"/>
    </source>
</evidence>
<keyword evidence="1" id="KW-1133">Transmembrane helix</keyword>
<dbReference type="eggNOG" id="ENOG5032UIZ">
    <property type="taxonomic scope" value="Bacteria"/>
</dbReference>
<name>B6YRU0_AZOPC</name>
<feature type="transmembrane region" description="Helical" evidence="1">
    <location>
        <begin position="132"/>
        <end position="151"/>
    </location>
</feature>
<feature type="transmembrane region" description="Helical" evidence="1">
    <location>
        <begin position="77"/>
        <end position="96"/>
    </location>
</feature>
<keyword evidence="3" id="KW-1185">Reference proteome</keyword>
<dbReference type="HOGENOM" id="CLU_1431895_0_0_10"/>
<protein>
    <recommendedName>
        <fullName evidence="4">Yip1 domain-containing protein</fullName>
    </recommendedName>
</protein>
<sequence>MLKNLFILLFRLIINPSFEWKILYKKQKIKNKNLYKNYLFLIICLITLTSFISTWMIKKNLDIQLILKLILKETLTYGGEFYITSFVMSEHLFPYFGLEKNKSLAKQFTAYASSMLFAVAIFESLFPNFPPLKFFVLYTIYILWTGANEFLSIQEDQLIKFAFFASVPIIFTPILIHCLINWLIPGMKI</sequence>
<evidence type="ECO:0000256" key="1">
    <source>
        <dbReference type="SAM" id="Phobius"/>
    </source>
</evidence>
<dbReference type="STRING" id="511995.CFPG_649"/>
<feature type="transmembrane region" description="Helical" evidence="1">
    <location>
        <begin position="35"/>
        <end position="57"/>
    </location>
</feature>
<gene>
    <name evidence="2" type="ordered locus">CFPG_649</name>
</gene>
<keyword evidence="1" id="KW-0812">Transmembrane</keyword>
<dbReference type="Proteomes" id="UP000000723">
    <property type="component" value="Chromosome"/>
</dbReference>
<accession>B6YRU0</accession>
<dbReference type="AlphaFoldDB" id="B6YRU0"/>
<dbReference type="EMBL" id="AP010656">
    <property type="protein sequence ID" value="BAG83912.1"/>
    <property type="molecule type" value="Genomic_DNA"/>
</dbReference>
<proteinExistence type="predicted"/>
<reference evidence="3" key="1">
    <citation type="journal article" date="2008" name="Science">
        <title>Genome of an endosymbiont coupling N2 fixation to cellulolysis within RT protist cells in termite gut.</title>
        <authorList>
            <person name="Hongoh Y."/>
            <person name="Sharma V.K."/>
            <person name="Prakash T."/>
            <person name="Noda S."/>
            <person name="Toh H."/>
            <person name="Taylor T.D."/>
            <person name="Kudo T."/>
            <person name="Sakaki Y."/>
            <person name="Toyoda A."/>
            <person name="Hattori M."/>
            <person name="Ohkuma M."/>
        </authorList>
    </citation>
    <scope>NUCLEOTIDE SEQUENCE [LARGE SCALE GENOMIC DNA]</scope>
</reference>
<organism evidence="2 3">
    <name type="scientific">Azobacteroides pseudotrichonymphae genomovar. CFP2</name>
    <dbReference type="NCBI Taxonomy" id="511995"/>
    <lineage>
        <taxon>Bacteria</taxon>
        <taxon>Pseudomonadati</taxon>
        <taxon>Bacteroidota</taxon>
        <taxon>Bacteroidia</taxon>
        <taxon>Bacteroidales</taxon>
        <taxon>Candidatus Azobacteroides</taxon>
    </lineage>
</organism>
<evidence type="ECO:0000313" key="2">
    <source>
        <dbReference type="EMBL" id="BAG83912.1"/>
    </source>
</evidence>